<evidence type="ECO:0000256" key="1">
    <source>
        <dbReference type="SAM" id="Coils"/>
    </source>
</evidence>
<name>A0ABR2KJP3_9EUKA</name>
<comment type="caution">
    <text evidence="2">The sequence shown here is derived from an EMBL/GenBank/DDBJ whole genome shotgun (WGS) entry which is preliminary data.</text>
</comment>
<dbReference type="Proteomes" id="UP001470230">
    <property type="component" value="Unassembled WGS sequence"/>
</dbReference>
<gene>
    <name evidence="2" type="ORF">M9Y10_028193</name>
</gene>
<keyword evidence="1" id="KW-0175">Coiled coil</keyword>
<keyword evidence="3" id="KW-1185">Reference proteome</keyword>
<feature type="coiled-coil region" evidence="1">
    <location>
        <begin position="127"/>
        <end position="154"/>
    </location>
</feature>
<proteinExistence type="predicted"/>
<organism evidence="2 3">
    <name type="scientific">Tritrichomonas musculus</name>
    <dbReference type="NCBI Taxonomy" id="1915356"/>
    <lineage>
        <taxon>Eukaryota</taxon>
        <taxon>Metamonada</taxon>
        <taxon>Parabasalia</taxon>
        <taxon>Tritrichomonadida</taxon>
        <taxon>Tritrichomonadidae</taxon>
        <taxon>Tritrichomonas</taxon>
    </lineage>
</organism>
<evidence type="ECO:0000313" key="2">
    <source>
        <dbReference type="EMBL" id="KAK8890991.1"/>
    </source>
</evidence>
<dbReference type="EMBL" id="JAPFFF010000004">
    <property type="protein sequence ID" value="KAK8890991.1"/>
    <property type="molecule type" value="Genomic_DNA"/>
</dbReference>
<protein>
    <recommendedName>
        <fullName evidence="4">MSP domain-containing protein</fullName>
    </recommendedName>
</protein>
<accession>A0ABR2KJP3</accession>
<sequence length="181" mass="21114">MHSFEFFNGLVGSNDTIRVSITTLPDGQKKAMTFDTKKIYAVHPSFTVNFSEITEKIVIVFRRKSMLSNDHIIASTVINSDEFPQLFKDAESIEMRRINIYEPVQHMSKENKKVAKNLYDRKIVGKMEIQLSLCERFERQNNNLNNQLYSKNNNKQFPKMNSLLNNNKDDSNLLFRDLISN</sequence>
<evidence type="ECO:0000313" key="3">
    <source>
        <dbReference type="Proteomes" id="UP001470230"/>
    </source>
</evidence>
<reference evidence="2 3" key="1">
    <citation type="submission" date="2024-04" db="EMBL/GenBank/DDBJ databases">
        <title>Tritrichomonas musculus Genome.</title>
        <authorList>
            <person name="Alves-Ferreira E."/>
            <person name="Grigg M."/>
            <person name="Lorenzi H."/>
            <person name="Galac M."/>
        </authorList>
    </citation>
    <scope>NUCLEOTIDE SEQUENCE [LARGE SCALE GENOMIC DNA]</scope>
    <source>
        <strain evidence="2 3">EAF2021</strain>
    </source>
</reference>
<evidence type="ECO:0008006" key="4">
    <source>
        <dbReference type="Google" id="ProtNLM"/>
    </source>
</evidence>